<accession>A0A6L5JSQ7</accession>
<dbReference type="Proteomes" id="UP000480275">
    <property type="component" value="Unassembled WGS sequence"/>
</dbReference>
<dbReference type="Pfam" id="PF04984">
    <property type="entry name" value="Phage_sheath_1"/>
    <property type="match status" value="1"/>
</dbReference>
<proteinExistence type="inferred from homology"/>
<evidence type="ECO:0000259" key="2">
    <source>
        <dbReference type="Pfam" id="PF04984"/>
    </source>
</evidence>
<evidence type="ECO:0000259" key="3">
    <source>
        <dbReference type="Pfam" id="PF17482"/>
    </source>
</evidence>
<sequence length="492" mass="51972">MPDNINFLTIPIDWRVPGQFIEIDHTKAVRGLPGMARRILILGQRLAAGAVAAGVLTRVTRAADGVNYFGRGSQLAQMIAAAIQVNPYTEMWALAADDLPAGVMATTTITVTGAPTEAGTAYLYIGGRRIAIGISSGQAVAAIATAIAAAVNADLDSPVTATSAAGVVTLTARHKGADAGAIDVRWNYYDGEAMPKGVTMAITAGVAGSGNPDVLALIAAMSTGAYYSIAMPWSDTANLVAMETELQSRWGGMDMRAGHVFAFKSGTAATLSTFGSTRNSPHSTVFGLNGSPTLPWVIAAQAAAAVEFSGGNDPAIPFRGLSLPAVMAPAEAVRFTQTERNLVLHDGISTIIFDESGAAMIEQVITTYQTNTFGMDDRSLLKLNTKWTVDYMRYVFRFAVARDYPAHKLADDDVLARIAPGQKIATPRLIENTLIAAAAQLEYVGLLEDLASFKKNLKVLRSTADECRVNAVLPPNIVNQFDVFAGAVQFNL</sequence>
<dbReference type="Pfam" id="PF17482">
    <property type="entry name" value="Phage_sheath_1C"/>
    <property type="match status" value="1"/>
</dbReference>
<feature type="domain" description="Tail sheath protein subtilisin-like" evidence="2">
    <location>
        <begin position="208"/>
        <end position="367"/>
    </location>
</feature>
<organism evidence="4 5">
    <name type="scientific">Rhodocyclus tenuis</name>
    <name type="common">Rhodospirillum tenue</name>
    <dbReference type="NCBI Taxonomy" id="1066"/>
    <lineage>
        <taxon>Bacteria</taxon>
        <taxon>Pseudomonadati</taxon>
        <taxon>Pseudomonadota</taxon>
        <taxon>Betaproteobacteria</taxon>
        <taxon>Rhodocyclales</taxon>
        <taxon>Rhodocyclaceae</taxon>
        <taxon>Rhodocyclus</taxon>
    </lineage>
</organism>
<protein>
    <submittedName>
        <fullName evidence="4">Phage tail protein</fullName>
    </submittedName>
</protein>
<dbReference type="InterPro" id="IPR007067">
    <property type="entry name" value="Tail_sheath"/>
</dbReference>
<dbReference type="PIRSF" id="PIRSF007349">
    <property type="entry name" value="Tsp_L"/>
    <property type="match status" value="1"/>
</dbReference>
<dbReference type="AlphaFoldDB" id="A0A6L5JSQ7"/>
<feature type="domain" description="Tail sheath protein C-terminal" evidence="3">
    <location>
        <begin position="377"/>
        <end position="490"/>
    </location>
</feature>
<evidence type="ECO:0000313" key="4">
    <source>
        <dbReference type="EMBL" id="MQY50176.1"/>
    </source>
</evidence>
<dbReference type="InterPro" id="IPR035089">
    <property type="entry name" value="Phage_sheath_subtilisin"/>
</dbReference>
<dbReference type="EMBL" id="WIXJ01000001">
    <property type="protein sequence ID" value="MQY50176.1"/>
    <property type="molecule type" value="Genomic_DNA"/>
</dbReference>
<evidence type="ECO:0000313" key="5">
    <source>
        <dbReference type="Proteomes" id="UP000480275"/>
    </source>
</evidence>
<comment type="caution">
    <text evidence="4">The sequence shown here is derived from an EMBL/GenBank/DDBJ whole genome shotgun (WGS) entry which is preliminary data.</text>
</comment>
<gene>
    <name evidence="4" type="ORF">GHK24_00055</name>
</gene>
<name>A0A6L5JSQ7_RHOTE</name>
<comment type="similarity">
    <text evidence="1">Belongs to the myoviridae tail sheath protein family.</text>
</comment>
<reference evidence="4 5" key="1">
    <citation type="submission" date="2019-10" db="EMBL/GenBank/DDBJ databases">
        <title>Whole-genome sequence of the purple nonsulfur photosynthetic bacterium Rhodocyclus tenuis.</title>
        <authorList>
            <person name="Kyndt J.A."/>
            <person name="Meyer T.E."/>
        </authorList>
    </citation>
    <scope>NUCLEOTIDE SEQUENCE [LARGE SCALE GENOMIC DNA]</scope>
    <source>
        <strain evidence="4 5">DSM 110</strain>
    </source>
</reference>
<dbReference type="OrthoDB" id="5442644at2"/>
<evidence type="ECO:0000256" key="1">
    <source>
        <dbReference type="ARBA" id="ARBA00008005"/>
    </source>
</evidence>
<dbReference type="InterPro" id="IPR020287">
    <property type="entry name" value="Tail_sheath_C"/>
</dbReference>